<evidence type="ECO:0000313" key="18">
    <source>
        <dbReference type="Proteomes" id="UP000092578"/>
    </source>
</evidence>
<dbReference type="Pfam" id="PF06574">
    <property type="entry name" value="FAD_syn"/>
    <property type="match status" value="1"/>
</dbReference>
<evidence type="ECO:0000256" key="14">
    <source>
        <dbReference type="PIRNR" id="PIRNR004491"/>
    </source>
</evidence>
<reference evidence="18" key="1">
    <citation type="submission" date="2016-05" db="EMBL/GenBank/DDBJ databases">
        <authorList>
            <person name="Liu B."/>
            <person name="Wang J."/>
            <person name="Zhu Y."/>
            <person name="Liu G."/>
            <person name="Chen Q."/>
            <person name="Chen Z."/>
            <person name="Lan J."/>
            <person name="Che J."/>
            <person name="Ge C."/>
            <person name="Shi H."/>
            <person name="Pan Z."/>
            <person name="Liu X."/>
        </authorList>
    </citation>
    <scope>NUCLEOTIDE SEQUENCE [LARGE SCALE GENOMIC DNA]</scope>
    <source>
        <strain evidence="18">FJAT-27215</strain>
    </source>
</reference>
<dbReference type="GO" id="GO:0006747">
    <property type="term" value="P:FAD biosynthetic process"/>
    <property type="evidence" value="ECO:0007669"/>
    <property type="project" value="UniProtKB-UniRule"/>
</dbReference>
<evidence type="ECO:0000256" key="3">
    <source>
        <dbReference type="ARBA" id="ARBA00022630"/>
    </source>
</evidence>
<comment type="catalytic activity">
    <reaction evidence="13 14">
        <text>FMN + ATP + H(+) = FAD + diphosphate</text>
        <dbReference type="Rhea" id="RHEA:17237"/>
        <dbReference type="ChEBI" id="CHEBI:15378"/>
        <dbReference type="ChEBI" id="CHEBI:30616"/>
        <dbReference type="ChEBI" id="CHEBI:33019"/>
        <dbReference type="ChEBI" id="CHEBI:57692"/>
        <dbReference type="ChEBI" id="CHEBI:58210"/>
        <dbReference type="EC" id="2.7.7.2"/>
    </reaction>
</comment>
<dbReference type="UniPathway" id="UPA00277">
    <property type="reaction ID" value="UER00407"/>
</dbReference>
<dbReference type="InterPro" id="IPR002606">
    <property type="entry name" value="Riboflavin_kinase_bac"/>
</dbReference>
<evidence type="ECO:0000256" key="10">
    <source>
        <dbReference type="ARBA" id="ARBA00022840"/>
    </source>
</evidence>
<keyword evidence="4 14" id="KW-0288">FMN</keyword>
<keyword evidence="10 14" id="KW-0067">ATP-binding</keyword>
<dbReference type="GO" id="GO:0009231">
    <property type="term" value="P:riboflavin biosynthetic process"/>
    <property type="evidence" value="ECO:0007669"/>
    <property type="project" value="InterPro"/>
</dbReference>
<dbReference type="EC" id="2.7.1.26" evidence="14"/>
<dbReference type="UniPathway" id="UPA00276">
    <property type="reaction ID" value="UER00406"/>
</dbReference>
<dbReference type="GO" id="GO:0005524">
    <property type="term" value="F:ATP binding"/>
    <property type="evidence" value="ECO:0007669"/>
    <property type="project" value="UniProtKB-UniRule"/>
</dbReference>
<keyword evidence="8 14" id="KW-0418">Kinase</keyword>
<dbReference type="GO" id="GO:0008531">
    <property type="term" value="F:riboflavin kinase activity"/>
    <property type="evidence" value="ECO:0007669"/>
    <property type="project" value="UniProtKB-UniRule"/>
</dbReference>
<organism evidence="17 18">
    <name type="scientific">Pseudobacillus wudalianchiensis</name>
    <dbReference type="NCBI Taxonomy" id="1743143"/>
    <lineage>
        <taxon>Bacteria</taxon>
        <taxon>Bacillati</taxon>
        <taxon>Bacillota</taxon>
        <taxon>Bacilli</taxon>
        <taxon>Bacillales</taxon>
        <taxon>Bacillaceae</taxon>
        <taxon>Pseudobacillus</taxon>
    </lineage>
</organism>
<feature type="domain" description="FAD synthetase" evidence="16">
    <location>
        <begin position="18"/>
        <end position="170"/>
    </location>
</feature>
<comment type="similarity">
    <text evidence="14">Belongs to the ribF family.</text>
</comment>
<evidence type="ECO:0000256" key="1">
    <source>
        <dbReference type="ARBA" id="ARBA00004726"/>
    </source>
</evidence>
<dbReference type="Proteomes" id="UP000092578">
    <property type="component" value="Unassembled WGS sequence"/>
</dbReference>
<feature type="domain" description="Riboflavin kinase" evidence="15">
    <location>
        <begin position="187"/>
        <end position="281"/>
    </location>
</feature>
<dbReference type="GO" id="GO:0009398">
    <property type="term" value="P:FMN biosynthetic process"/>
    <property type="evidence" value="ECO:0007669"/>
    <property type="project" value="UniProtKB-UniRule"/>
</dbReference>
<dbReference type="AlphaFoldDB" id="A0A1B9ABV6"/>
<keyword evidence="7 14" id="KW-0547">Nucleotide-binding</keyword>
<proteinExistence type="inferred from homology"/>
<dbReference type="InterPro" id="IPR023468">
    <property type="entry name" value="Riboflavin_kinase"/>
</dbReference>
<dbReference type="InterPro" id="IPR015865">
    <property type="entry name" value="Riboflavin_kinase_bac/euk"/>
</dbReference>
<sequence length="298" mass="33930">METIHIEYPNQIPTQAGSAPCVLALGFFDGVHIGHRGILEAAKAAARKKGYQFNVMTFFPHPKDILFPDQGPMTYLTPLPVKEERFQELGVDQLFIVKFTPDFAKLSPEDFIEHYIMGLHCKHVVAGFDYHYGHKGKGNMETLTEAGRGKFEVTTVQKIEQQAQKISSTAVRELLAAGKVECASELLGYAYEVRGEVKQNSLFYKNHQFIKADIAEEYRLPKLGVYRVEAEIEGRVYEGVCHQMSITDRQPSLLIQLKDCFTDTYGKKVNIKWLKYMFGKQSETSEVSDYIQRDEMVI</sequence>
<dbReference type="Gene3D" id="3.40.50.620">
    <property type="entry name" value="HUPs"/>
    <property type="match status" value="1"/>
</dbReference>
<evidence type="ECO:0000256" key="9">
    <source>
        <dbReference type="ARBA" id="ARBA00022827"/>
    </source>
</evidence>
<dbReference type="Pfam" id="PF01687">
    <property type="entry name" value="Flavokinase"/>
    <property type="match status" value="1"/>
</dbReference>
<dbReference type="FunFam" id="3.40.50.620:FF:000021">
    <property type="entry name" value="Riboflavin biosynthesis protein"/>
    <property type="match status" value="1"/>
</dbReference>
<keyword evidence="18" id="KW-1185">Reference proteome</keyword>
<keyword evidence="3 14" id="KW-0285">Flavoprotein</keyword>
<keyword evidence="9 14" id="KW-0274">FAD</keyword>
<accession>A0A1B9ABV6</accession>
<comment type="caution">
    <text evidence="17">The sequence shown here is derived from an EMBL/GenBank/DDBJ whole genome shotgun (WGS) entry which is preliminary data.</text>
</comment>
<gene>
    <name evidence="17" type="ORF">A8F95_16320</name>
</gene>
<evidence type="ECO:0000256" key="12">
    <source>
        <dbReference type="ARBA" id="ARBA00047880"/>
    </source>
</evidence>
<dbReference type="InterPro" id="IPR023465">
    <property type="entry name" value="Riboflavin_kinase_dom_sf"/>
</dbReference>
<evidence type="ECO:0000259" key="16">
    <source>
        <dbReference type="Pfam" id="PF06574"/>
    </source>
</evidence>
<evidence type="ECO:0000256" key="4">
    <source>
        <dbReference type="ARBA" id="ARBA00022643"/>
    </source>
</evidence>
<dbReference type="PANTHER" id="PTHR22749">
    <property type="entry name" value="RIBOFLAVIN KINASE/FMN ADENYLYLTRANSFERASE"/>
    <property type="match status" value="1"/>
</dbReference>
<evidence type="ECO:0000256" key="2">
    <source>
        <dbReference type="ARBA" id="ARBA00005201"/>
    </source>
</evidence>
<comment type="catalytic activity">
    <reaction evidence="12 14">
        <text>riboflavin + ATP = FMN + ADP + H(+)</text>
        <dbReference type="Rhea" id="RHEA:14357"/>
        <dbReference type="ChEBI" id="CHEBI:15378"/>
        <dbReference type="ChEBI" id="CHEBI:30616"/>
        <dbReference type="ChEBI" id="CHEBI:57986"/>
        <dbReference type="ChEBI" id="CHEBI:58210"/>
        <dbReference type="ChEBI" id="CHEBI:456216"/>
        <dbReference type="EC" id="2.7.1.26"/>
    </reaction>
</comment>
<protein>
    <recommendedName>
        <fullName evidence="14">Riboflavin biosynthesis protein</fullName>
    </recommendedName>
    <domain>
        <recommendedName>
            <fullName evidence="14">Riboflavin kinase</fullName>
            <ecNumber evidence="14">2.7.1.26</ecNumber>
        </recommendedName>
        <alternativeName>
            <fullName evidence="14">Flavokinase</fullName>
        </alternativeName>
    </domain>
    <domain>
        <recommendedName>
            <fullName evidence="14">FMN adenylyltransferase</fullName>
            <ecNumber evidence="14">2.7.7.2</ecNumber>
        </recommendedName>
        <alternativeName>
            <fullName evidence="14">FAD pyrophosphorylase</fullName>
        </alternativeName>
        <alternativeName>
            <fullName evidence="14">FAD synthase</fullName>
        </alternativeName>
    </domain>
</protein>
<dbReference type="EC" id="2.7.7.2" evidence="14"/>
<keyword evidence="5 14" id="KW-0808">Transferase</keyword>
<evidence type="ECO:0000256" key="6">
    <source>
        <dbReference type="ARBA" id="ARBA00022695"/>
    </source>
</evidence>
<evidence type="ECO:0000259" key="15">
    <source>
        <dbReference type="Pfam" id="PF01687"/>
    </source>
</evidence>
<evidence type="ECO:0000256" key="13">
    <source>
        <dbReference type="ARBA" id="ARBA00049494"/>
    </source>
</evidence>
<dbReference type="PANTHER" id="PTHR22749:SF6">
    <property type="entry name" value="RIBOFLAVIN KINASE"/>
    <property type="match status" value="1"/>
</dbReference>
<evidence type="ECO:0000313" key="17">
    <source>
        <dbReference type="EMBL" id="OCA81322.1"/>
    </source>
</evidence>
<dbReference type="SUPFAM" id="SSF52374">
    <property type="entry name" value="Nucleotidylyl transferase"/>
    <property type="match status" value="1"/>
</dbReference>
<keyword evidence="11" id="KW-0511">Multifunctional enzyme</keyword>
<dbReference type="SUPFAM" id="SSF82114">
    <property type="entry name" value="Riboflavin kinase-like"/>
    <property type="match status" value="1"/>
</dbReference>
<name>A0A1B9ABV6_9BACI</name>
<dbReference type="InterPro" id="IPR015864">
    <property type="entry name" value="FAD_synthase"/>
</dbReference>
<dbReference type="GO" id="GO:0003919">
    <property type="term" value="F:FMN adenylyltransferase activity"/>
    <property type="evidence" value="ECO:0007669"/>
    <property type="project" value="UniProtKB-UniRule"/>
</dbReference>
<comment type="pathway">
    <text evidence="1 14">Cofactor biosynthesis; FAD biosynthesis; FAD from FMN: step 1/1.</text>
</comment>
<dbReference type="PIRSF" id="PIRSF004491">
    <property type="entry name" value="FAD_Synth"/>
    <property type="match status" value="1"/>
</dbReference>
<evidence type="ECO:0000256" key="8">
    <source>
        <dbReference type="ARBA" id="ARBA00022777"/>
    </source>
</evidence>
<dbReference type="RefSeq" id="WP_065412150.1">
    <property type="nucleotide sequence ID" value="NZ_MAYT01000031.1"/>
</dbReference>
<evidence type="ECO:0000256" key="11">
    <source>
        <dbReference type="ARBA" id="ARBA00023268"/>
    </source>
</evidence>
<evidence type="ECO:0000256" key="7">
    <source>
        <dbReference type="ARBA" id="ARBA00022741"/>
    </source>
</evidence>
<dbReference type="InterPro" id="IPR014729">
    <property type="entry name" value="Rossmann-like_a/b/a_fold"/>
</dbReference>
<keyword evidence="6 14" id="KW-0548">Nucleotidyltransferase</keyword>
<dbReference type="EMBL" id="MAYT01000031">
    <property type="protein sequence ID" value="OCA81322.1"/>
    <property type="molecule type" value="Genomic_DNA"/>
</dbReference>
<comment type="pathway">
    <text evidence="2 14">Cofactor biosynthesis; FMN biosynthesis; FMN from riboflavin (ATP route): step 1/1.</text>
</comment>
<evidence type="ECO:0000256" key="5">
    <source>
        <dbReference type="ARBA" id="ARBA00022679"/>
    </source>
</evidence>
<dbReference type="CDD" id="cd02064">
    <property type="entry name" value="FAD_synthetase_N"/>
    <property type="match status" value="1"/>
</dbReference>